<evidence type="ECO:0000313" key="4">
    <source>
        <dbReference type="Proteomes" id="UP001465976"/>
    </source>
</evidence>
<evidence type="ECO:0000256" key="1">
    <source>
        <dbReference type="SAM" id="MobiDB-lite"/>
    </source>
</evidence>
<evidence type="ECO:0000313" key="3">
    <source>
        <dbReference type="EMBL" id="KAL0574733.1"/>
    </source>
</evidence>
<evidence type="ECO:0000259" key="2">
    <source>
        <dbReference type="SMART" id="SM00717"/>
    </source>
</evidence>
<dbReference type="SMART" id="SM00717">
    <property type="entry name" value="SANT"/>
    <property type="match status" value="1"/>
</dbReference>
<feature type="compositionally biased region" description="Polar residues" evidence="1">
    <location>
        <begin position="236"/>
        <end position="260"/>
    </location>
</feature>
<feature type="region of interest" description="Disordered" evidence="1">
    <location>
        <begin position="217"/>
        <end position="291"/>
    </location>
</feature>
<organism evidence="3 4">
    <name type="scientific">Marasmius crinis-equi</name>
    <dbReference type="NCBI Taxonomy" id="585013"/>
    <lineage>
        <taxon>Eukaryota</taxon>
        <taxon>Fungi</taxon>
        <taxon>Dikarya</taxon>
        <taxon>Basidiomycota</taxon>
        <taxon>Agaricomycotina</taxon>
        <taxon>Agaricomycetes</taxon>
        <taxon>Agaricomycetidae</taxon>
        <taxon>Agaricales</taxon>
        <taxon>Marasmiineae</taxon>
        <taxon>Marasmiaceae</taxon>
        <taxon>Marasmius</taxon>
    </lineage>
</organism>
<comment type="caution">
    <text evidence="3">The sequence shown here is derived from an EMBL/GenBank/DDBJ whole genome shotgun (WGS) entry which is preliminary data.</text>
</comment>
<sequence>MPRKKANTQGKQEEPHSESKTCKWLPKDEEQLLAGLIAKKAAAGDGTNFTMTTFNEVAQSLNPPEEGLPKTGKSCKNKYNTLKSIWDVIVKIHHQSGWPDFDEYLGANITENRETVWQEYEMAHPKAAPFKNKGWKYYQEFNQLLPLGSTLLNETKVTRISRKPQVDEEDSSSSSEESSSDVDEGCNLKTPATVTSTRRQSAKWDFKVLDDHMAAAHASQAREESPCISREASDVSIGSTLTQESSTGGQKRSATETPLPNRTPDKHSKSKPGTPSTPAPPRHRHLPTATDSRTVAATALSSMASGIGDFNKNIFGLLGGGRREVNDTPTRLAAAIELSKQEKAWLPVKLCLELQNVFARSKEAVVMYQSMDKDDKELRRTWILDQLGVPIPDDYDIMSDTVLPYTPSVPILQQVSPLFPFSQF</sequence>
<name>A0ABR3FHS7_9AGAR</name>
<dbReference type="Proteomes" id="UP001465976">
    <property type="component" value="Unassembled WGS sequence"/>
</dbReference>
<feature type="domain" description="Myb-like" evidence="2">
    <location>
        <begin position="20"/>
        <end position="85"/>
    </location>
</feature>
<feature type="compositionally biased region" description="Basic and acidic residues" evidence="1">
    <location>
        <begin position="11"/>
        <end position="21"/>
    </location>
</feature>
<dbReference type="PANTHER" id="PTHR46929:SF3">
    <property type="entry name" value="MYB_SANT-LIKE DOMAIN-CONTAINING PROTEIN"/>
    <property type="match status" value="1"/>
</dbReference>
<accession>A0ABR3FHS7</accession>
<feature type="region of interest" description="Disordered" evidence="1">
    <location>
        <begin position="160"/>
        <end position="200"/>
    </location>
</feature>
<keyword evidence="4" id="KW-1185">Reference proteome</keyword>
<proteinExistence type="predicted"/>
<protein>
    <recommendedName>
        <fullName evidence="2">Myb-like domain-containing protein</fullName>
    </recommendedName>
</protein>
<feature type="compositionally biased region" description="Polar residues" evidence="1">
    <location>
        <begin position="190"/>
        <end position="199"/>
    </location>
</feature>
<dbReference type="EMBL" id="JBAHYK010000372">
    <property type="protein sequence ID" value="KAL0574733.1"/>
    <property type="molecule type" value="Genomic_DNA"/>
</dbReference>
<dbReference type="InterPro" id="IPR001005">
    <property type="entry name" value="SANT/Myb"/>
</dbReference>
<gene>
    <name evidence="3" type="ORF">V5O48_007217</name>
</gene>
<dbReference type="PANTHER" id="PTHR46929">
    <property type="entry name" value="EXPRESSED PROTEIN"/>
    <property type="match status" value="1"/>
</dbReference>
<feature type="region of interest" description="Disordered" evidence="1">
    <location>
        <begin position="1"/>
        <end position="21"/>
    </location>
</feature>
<reference evidence="3 4" key="1">
    <citation type="submission" date="2024-02" db="EMBL/GenBank/DDBJ databases">
        <title>A draft genome for the cacao thread blight pathogen Marasmius crinis-equi.</title>
        <authorList>
            <person name="Cohen S.P."/>
            <person name="Baruah I.K."/>
            <person name="Amoako-Attah I."/>
            <person name="Bukari Y."/>
            <person name="Meinhardt L.W."/>
            <person name="Bailey B.A."/>
        </authorList>
    </citation>
    <scope>NUCLEOTIDE SEQUENCE [LARGE SCALE GENOMIC DNA]</scope>
    <source>
        <strain evidence="3 4">GH-76</strain>
    </source>
</reference>